<reference evidence="2 3" key="1">
    <citation type="submission" date="2017-03" db="EMBL/GenBank/DDBJ databases">
        <title>Draft genome sequence of Streptomyces scabrisporus NF3, endophyte isolated from Amphipterygium adstringens.</title>
        <authorList>
            <person name="Vazquez M."/>
            <person name="Ceapa C.D."/>
            <person name="Rodriguez Luna D."/>
            <person name="Sanchez Esquivel S."/>
        </authorList>
    </citation>
    <scope>NUCLEOTIDE SEQUENCE [LARGE SCALE GENOMIC DNA]</scope>
    <source>
        <strain evidence="2 3">NF3</strain>
    </source>
</reference>
<evidence type="ECO:0000313" key="2">
    <source>
        <dbReference type="EMBL" id="OPC76707.1"/>
    </source>
</evidence>
<feature type="region of interest" description="Disordered" evidence="1">
    <location>
        <begin position="78"/>
        <end position="124"/>
    </location>
</feature>
<gene>
    <name evidence="2" type="ORF">B4N89_45305</name>
</gene>
<dbReference type="EMBL" id="MWQN01000005">
    <property type="protein sequence ID" value="OPC76707.1"/>
    <property type="molecule type" value="Genomic_DNA"/>
</dbReference>
<dbReference type="Proteomes" id="UP000190037">
    <property type="component" value="Unassembled WGS sequence"/>
</dbReference>
<protein>
    <submittedName>
        <fullName evidence="2">Uncharacterized protein</fullName>
    </submittedName>
</protein>
<dbReference type="AlphaFoldDB" id="A0A1T3NIN2"/>
<accession>A0A1T3NIN2</accession>
<comment type="caution">
    <text evidence="2">The sequence shown here is derived from an EMBL/GenBank/DDBJ whole genome shotgun (WGS) entry which is preliminary data.</text>
</comment>
<evidence type="ECO:0000256" key="1">
    <source>
        <dbReference type="SAM" id="MobiDB-lite"/>
    </source>
</evidence>
<organism evidence="2 3">
    <name type="scientific">Embleya scabrispora</name>
    <dbReference type="NCBI Taxonomy" id="159449"/>
    <lineage>
        <taxon>Bacteria</taxon>
        <taxon>Bacillati</taxon>
        <taxon>Actinomycetota</taxon>
        <taxon>Actinomycetes</taxon>
        <taxon>Kitasatosporales</taxon>
        <taxon>Streptomycetaceae</taxon>
        <taxon>Embleya</taxon>
    </lineage>
</organism>
<dbReference type="STRING" id="159449.B4N89_45305"/>
<proteinExistence type="predicted"/>
<evidence type="ECO:0000313" key="3">
    <source>
        <dbReference type="Proteomes" id="UP000190037"/>
    </source>
</evidence>
<name>A0A1T3NIN2_9ACTN</name>
<keyword evidence="3" id="KW-1185">Reference proteome</keyword>
<sequence length="124" mass="12781">MPDAQFLAARVEQAGDLLGGLVDVRGQAGASRDVEQQQVGAPRSGLVGAEFREFAFAACDPCGDLPAGVEDGVVGRARARPAGGDGHVCLHGSAVTNRPRMKPPERRAGKRSQYGACARNGASP</sequence>